<dbReference type="InterPro" id="IPR002642">
    <property type="entry name" value="LysoPLipase_cat_dom"/>
</dbReference>
<dbReference type="SMART" id="SM00022">
    <property type="entry name" value="PLAc"/>
    <property type="match status" value="1"/>
</dbReference>
<feature type="domain" description="PLA2c" evidence="11">
    <location>
        <begin position="37"/>
        <end position="562"/>
    </location>
</feature>
<gene>
    <name evidence="12" type="ORF">A1O9_04573</name>
</gene>
<dbReference type="VEuPathDB" id="FungiDB:A1O9_04573"/>
<dbReference type="PANTHER" id="PTHR10728:SF33">
    <property type="entry name" value="LYSOPHOSPHOLIPASE 1-RELATED"/>
    <property type="match status" value="1"/>
</dbReference>
<dbReference type="Pfam" id="PF01735">
    <property type="entry name" value="PLA2_B"/>
    <property type="match status" value="1"/>
</dbReference>
<dbReference type="PANTHER" id="PTHR10728">
    <property type="entry name" value="CYTOSOLIC PHOSPHOLIPASE A2"/>
    <property type="match status" value="1"/>
</dbReference>
<dbReference type="RefSeq" id="XP_013262317.1">
    <property type="nucleotide sequence ID" value="XM_013406863.1"/>
</dbReference>
<dbReference type="Gene3D" id="3.40.1090.10">
    <property type="entry name" value="Cytosolic phospholipase A2 catalytic domain"/>
    <property type="match status" value="1"/>
</dbReference>
<sequence length="575" mass="62804">MAKLPCVNLLLVSLLFTLASCLPSFFTLSSYAPIAASCPGTPLVRSAEGLCYGEELYRAGRRRVSERAFRLFINRLNKGLPKNETFGYNCTPVIALASGGGKLRSLLSGAGVVQALDARDLSNGVNDLKGLYQAILYHAGVDGGAWLVSALAGNDNKTASELYLNTWSSSLPNADFLPVNTKKGEAYAKIALDLAAKELNGFQSTLVDSWGGLLSFHLFSNTPRAIATLSGLIKGPMLSTFETPYPIITALGSNLNIDQRGCDMINNKSLQYEFHPYETGTWEAGHRIFTKTEFLGTPLSNGVPLADELCMRKFDNLGFILAISSGAFFRFCSRVPGTNLLTGDWGQMENELIGLTNVLHTPSLYDEYGIVPNPFYQLKLAPGLAPKKRLHLVDGAAGGENVPLWPLIQPERHLDVVIVNDNSADTRDGYPDGTSLYNTWVRAQESGLNTMPAIPIPATMDLIGLNRRPTFFGCYDDSVITIIYLPNRQHVFPSNISSFKLTYSQKDVTNMIANGNMVATNGRDKNWPYCLACGLLLRVNDGELPLGCGACLRKYCWPTDGPGKHPMQYSERWGV</sequence>
<dbReference type="InterPro" id="IPR016035">
    <property type="entry name" value="Acyl_Trfase/lysoPLipase"/>
</dbReference>
<dbReference type="HOGENOM" id="CLU_014602_0_0_1"/>
<proteinExistence type="inferred from homology"/>
<comment type="caution">
    <text evidence="12">The sequence shown here is derived from an EMBL/GenBank/DDBJ whole genome shotgun (WGS) entry which is preliminary data.</text>
</comment>
<keyword evidence="5 9" id="KW-0442">Lipid degradation</keyword>
<reference evidence="12 13" key="1">
    <citation type="submission" date="2013-03" db="EMBL/GenBank/DDBJ databases">
        <title>The Genome Sequence of Exophiala aquamarina CBS 119918.</title>
        <authorList>
            <consortium name="The Broad Institute Genomics Platform"/>
            <person name="Cuomo C."/>
            <person name="de Hoog S."/>
            <person name="Gorbushina A."/>
            <person name="Walker B."/>
            <person name="Young S.K."/>
            <person name="Zeng Q."/>
            <person name="Gargeya S."/>
            <person name="Fitzgerald M."/>
            <person name="Haas B."/>
            <person name="Abouelleil A."/>
            <person name="Allen A.W."/>
            <person name="Alvarado L."/>
            <person name="Arachchi H.M."/>
            <person name="Berlin A.M."/>
            <person name="Chapman S.B."/>
            <person name="Gainer-Dewar J."/>
            <person name="Goldberg J."/>
            <person name="Griggs A."/>
            <person name="Gujja S."/>
            <person name="Hansen M."/>
            <person name="Howarth C."/>
            <person name="Imamovic A."/>
            <person name="Ireland A."/>
            <person name="Larimer J."/>
            <person name="McCowan C."/>
            <person name="Murphy C."/>
            <person name="Pearson M."/>
            <person name="Poon T.W."/>
            <person name="Priest M."/>
            <person name="Roberts A."/>
            <person name="Saif S."/>
            <person name="Shea T."/>
            <person name="Sisk P."/>
            <person name="Sykes S."/>
            <person name="Wortman J."/>
            <person name="Nusbaum C."/>
            <person name="Birren B."/>
        </authorList>
    </citation>
    <scope>NUCLEOTIDE SEQUENCE [LARGE SCALE GENOMIC DNA]</scope>
    <source>
        <strain evidence="12 13">CBS 119918</strain>
    </source>
</reference>
<feature type="chain" id="PRO_5005104303" description="Lysophospholipase" evidence="10">
    <location>
        <begin position="22"/>
        <end position="575"/>
    </location>
</feature>
<evidence type="ECO:0000256" key="6">
    <source>
        <dbReference type="ARBA" id="ARBA00023098"/>
    </source>
</evidence>
<organism evidence="12 13">
    <name type="scientific">Exophiala aquamarina CBS 119918</name>
    <dbReference type="NCBI Taxonomy" id="1182545"/>
    <lineage>
        <taxon>Eukaryota</taxon>
        <taxon>Fungi</taxon>
        <taxon>Dikarya</taxon>
        <taxon>Ascomycota</taxon>
        <taxon>Pezizomycotina</taxon>
        <taxon>Eurotiomycetes</taxon>
        <taxon>Chaetothyriomycetidae</taxon>
        <taxon>Chaetothyriales</taxon>
        <taxon>Herpotrichiellaceae</taxon>
        <taxon>Exophiala</taxon>
    </lineage>
</organism>
<dbReference type="PROSITE" id="PS51210">
    <property type="entry name" value="PLA2C"/>
    <property type="match status" value="1"/>
</dbReference>
<evidence type="ECO:0000259" key="11">
    <source>
        <dbReference type="PROSITE" id="PS51210"/>
    </source>
</evidence>
<keyword evidence="13" id="KW-1185">Reference proteome</keyword>
<evidence type="ECO:0000256" key="9">
    <source>
        <dbReference type="PROSITE-ProRule" id="PRU00555"/>
    </source>
</evidence>
<evidence type="ECO:0000256" key="1">
    <source>
        <dbReference type="ARBA" id="ARBA00008780"/>
    </source>
</evidence>
<dbReference type="AlphaFoldDB" id="A0A072PJ09"/>
<dbReference type="SUPFAM" id="SSF52151">
    <property type="entry name" value="FabD/lysophospholipase-like"/>
    <property type="match status" value="1"/>
</dbReference>
<evidence type="ECO:0000256" key="8">
    <source>
        <dbReference type="ARBA" id="ARBA00049531"/>
    </source>
</evidence>
<evidence type="ECO:0000256" key="3">
    <source>
        <dbReference type="ARBA" id="ARBA00022729"/>
    </source>
</evidence>
<name>A0A072PJ09_9EURO</name>
<keyword evidence="7" id="KW-0325">Glycoprotein</keyword>
<dbReference type="EMBL" id="AMGV01000003">
    <property type="protein sequence ID" value="KEF59727.1"/>
    <property type="molecule type" value="Genomic_DNA"/>
</dbReference>
<dbReference type="GO" id="GO:0005829">
    <property type="term" value="C:cytosol"/>
    <property type="evidence" value="ECO:0007669"/>
    <property type="project" value="TreeGrafter"/>
</dbReference>
<accession>A0A072PJ09</accession>
<dbReference type="GeneID" id="25279504"/>
<dbReference type="GO" id="GO:0005783">
    <property type="term" value="C:endoplasmic reticulum"/>
    <property type="evidence" value="ECO:0007669"/>
    <property type="project" value="TreeGrafter"/>
</dbReference>
<comment type="catalytic activity">
    <reaction evidence="8 10">
        <text>a 1-acyl-sn-glycero-3-phosphocholine + H2O = sn-glycerol 3-phosphocholine + a fatty acid + H(+)</text>
        <dbReference type="Rhea" id="RHEA:15177"/>
        <dbReference type="ChEBI" id="CHEBI:15377"/>
        <dbReference type="ChEBI" id="CHEBI:15378"/>
        <dbReference type="ChEBI" id="CHEBI:16870"/>
        <dbReference type="ChEBI" id="CHEBI:28868"/>
        <dbReference type="ChEBI" id="CHEBI:58168"/>
        <dbReference type="EC" id="3.1.1.5"/>
    </reaction>
</comment>
<protein>
    <recommendedName>
        <fullName evidence="2 10">Lysophospholipase</fullName>
        <ecNumber evidence="2 10">3.1.1.5</ecNumber>
    </recommendedName>
</protein>
<evidence type="ECO:0000313" key="13">
    <source>
        <dbReference type="Proteomes" id="UP000027920"/>
    </source>
</evidence>
<evidence type="ECO:0000256" key="4">
    <source>
        <dbReference type="ARBA" id="ARBA00022801"/>
    </source>
</evidence>
<evidence type="ECO:0000256" key="10">
    <source>
        <dbReference type="RuleBase" id="RU362103"/>
    </source>
</evidence>
<dbReference type="Proteomes" id="UP000027920">
    <property type="component" value="Unassembled WGS sequence"/>
</dbReference>
<keyword evidence="3 10" id="KW-0732">Signal</keyword>
<keyword evidence="4 9" id="KW-0378">Hydrolase</keyword>
<dbReference type="PROSITE" id="PS51257">
    <property type="entry name" value="PROKAR_LIPOPROTEIN"/>
    <property type="match status" value="1"/>
</dbReference>
<dbReference type="GO" id="GO:0004622">
    <property type="term" value="F:phosphatidylcholine lysophospholipase activity"/>
    <property type="evidence" value="ECO:0007669"/>
    <property type="project" value="UniProtKB-EC"/>
</dbReference>
<keyword evidence="6 9" id="KW-0443">Lipid metabolism</keyword>
<evidence type="ECO:0000256" key="5">
    <source>
        <dbReference type="ARBA" id="ARBA00022963"/>
    </source>
</evidence>
<dbReference type="STRING" id="1182545.A0A072PJ09"/>
<feature type="signal peptide" evidence="10">
    <location>
        <begin position="1"/>
        <end position="21"/>
    </location>
</feature>
<evidence type="ECO:0000313" key="12">
    <source>
        <dbReference type="EMBL" id="KEF59727.1"/>
    </source>
</evidence>
<dbReference type="GO" id="GO:0046475">
    <property type="term" value="P:glycerophospholipid catabolic process"/>
    <property type="evidence" value="ECO:0007669"/>
    <property type="project" value="TreeGrafter"/>
</dbReference>
<dbReference type="EC" id="3.1.1.5" evidence="2 10"/>
<dbReference type="OrthoDB" id="4084751at2759"/>
<dbReference type="GO" id="GO:0004623">
    <property type="term" value="F:phospholipase A2 activity"/>
    <property type="evidence" value="ECO:0007669"/>
    <property type="project" value="TreeGrafter"/>
</dbReference>
<comment type="similarity">
    <text evidence="1 10">Belongs to the lysophospholipase family.</text>
</comment>
<evidence type="ECO:0000256" key="2">
    <source>
        <dbReference type="ARBA" id="ARBA00013274"/>
    </source>
</evidence>
<evidence type="ECO:0000256" key="7">
    <source>
        <dbReference type="ARBA" id="ARBA00023180"/>
    </source>
</evidence>